<dbReference type="OMA" id="REGNSHN"/>
<dbReference type="GeneID" id="25792035"/>
<evidence type="ECO:0000313" key="4">
    <source>
        <dbReference type="Proteomes" id="UP000007115"/>
    </source>
</evidence>
<dbReference type="AlphaFoldDB" id="G9N6D4"/>
<keyword evidence="2" id="KW-0732">Signal</keyword>
<comment type="caution">
    <text evidence="3">The sequence shown here is derived from an EMBL/GenBank/DDBJ whole genome shotgun (WGS) entry which is preliminary data.</text>
</comment>
<evidence type="ECO:0000256" key="2">
    <source>
        <dbReference type="SAM" id="SignalP"/>
    </source>
</evidence>
<sequence length="417" mass="45947">MRYSLATLPSIFWLLASTCEAKPWGTYKSQDVGLDTVNETLWRRVRVPGGTGNNAPPPADQIFLFGPDNLAGGCSGQKSDIEAWLAEVRLIHNAVETLYSMITKPSVSKIWENFFGIFMRHNPDTNAFEIDPVSIQRWQQIGDHIARVSEFLDGNGLREPVVPGEVPRIFCSGDAGKSVEWDSIVKDEHGTEVVKSTEPVTGEKKYTTLGEAYPSQVGGNAFWMSSFNGYWFTASKEGQEVNLCPANGRSGATGRPDVPILQGLNVKLAKANRGIIICPKAWTRQVGQPHGQPSLSQAVSGDNYPKGDGSKGELLDRLVPMSMTLYHELIHLTDFNKQTAKPDIYDLNTILRMTISIKQADKDAIPHNPETYVFLGMAAYIYLNPPEGKPAILYISGKSATEDAMWASVKRKREEGA</sequence>
<dbReference type="VEuPathDB" id="FungiDB:TRIVIDRAFT_226640"/>
<protein>
    <recommendedName>
        <fullName evidence="5">Lysine-specific metallo-endopeptidase domain-containing protein</fullName>
    </recommendedName>
</protein>
<feature type="chain" id="PRO_5003524017" description="Lysine-specific metallo-endopeptidase domain-containing protein" evidence="2">
    <location>
        <begin position="22"/>
        <end position="417"/>
    </location>
</feature>
<evidence type="ECO:0008006" key="5">
    <source>
        <dbReference type="Google" id="ProtNLM"/>
    </source>
</evidence>
<evidence type="ECO:0000313" key="3">
    <source>
        <dbReference type="EMBL" id="EHK17696.1"/>
    </source>
</evidence>
<dbReference type="RefSeq" id="XP_013951891.1">
    <property type="nucleotide sequence ID" value="XM_014096416.1"/>
</dbReference>
<feature type="compositionally biased region" description="Polar residues" evidence="1">
    <location>
        <begin position="291"/>
        <end position="300"/>
    </location>
</feature>
<dbReference type="OrthoDB" id="4259138at2759"/>
<gene>
    <name evidence="3" type="ORF">TRIVIDRAFT_226640</name>
</gene>
<keyword evidence="4" id="KW-1185">Reference proteome</keyword>
<dbReference type="HOGENOM" id="CLU_658984_0_0_1"/>
<dbReference type="eggNOG" id="ENOG502SJ1B">
    <property type="taxonomic scope" value="Eukaryota"/>
</dbReference>
<accession>G9N6D4</accession>
<dbReference type="EMBL" id="ABDF02000088">
    <property type="protein sequence ID" value="EHK17696.1"/>
    <property type="molecule type" value="Genomic_DNA"/>
</dbReference>
<name>G9N6D4_HYPVG</name>
<organism evidence="3 4">
    <name type="scientific">Hypocrea virens (strain Gv29-8 / FGSC 10586)</name>
    <name type="common">Gliocladium virens</name>
    <name type="synonym">Trichoderma virens</name>
    <dbReference type="NCBI Taxonomy" id="413071"/>
    <lineage>
        <taxon>Eukaryota</taxon>
        <taxon>Fungi</taxon>
        <taxon>Dikarya</taxon>
        <taxon>Ascomycota</taxon>
        <taxon>Pezizomycotina</taxon>
        <taxon>Sordariomycetes</taxon>
        <taxon>Hypocreomycetidae</taxon>
        <taxon>Hypocreales</taxon>
        <taxon>Hypocreaceae</taxon>
        <taxon>Trichoderma</taxon>
    </lineage>
</organism>
<dbReference type="InParanoid" id="G9N6D4"/>
<reference evidence="3 4" key="1">
    <citation type="journal article" date="2011" name="Genome Biol.">
        <title>Comparative genome sequence analysis underscores mycoparasitism as the ancestral life style of Trichoderma.</title>
        <authorList>
            <person name="Kubicek C.P."/>
            <person name="Herrera-Estrella A."/>
            <person name="Seidl-Seiboth V."/>
            <person name="Martinez D.A."/>
            <person name="Druzhinina I.S."/>
            <person name="Thon M."/>
            <person name="Zeilinger S."/>
            <person name="Casas-Flores S."/>
            <person name="Horwitz B.A."/>
            <person name="Mukherjee P.K."/>
            <person name="Mukherjee M."/>
            <person name="Kredics L."/>
            <person name="Alcaraz L.D."/>
            <person name="Aerts A."/>
            <person name="Antal Z."/>
            <person name="Atanasova L."/>
            <person name="Cervantes-Badillo M.G."/>
            <person name="Challacombe J."/>
            <person name="Chertkov O."/>
            <person name="McCluskey K."/>
            <person name="Coulpier F."/>
            <person name="Deshpande N."/>
            <person name="von Doehren H."/>
            <person name="Ebbole D.J."/>
            <person name="Esquivel-Naranjo E.U."/>
            <person name="Fekete E."/>
            <person name="Flipphi M."/>
            <person name="Glaser F."/>
            <person name="Gomez-Rodriguez E.Y."/>
            <person name="Gruber S."/>
            <person name="Han C."/>
            <person name="Henrissat B."/>
            <person name="Hermosa R."/>
            <person name="Hernandez-Onate M."/>
            <person name="Karaffa L."/>
            <person name="Kosti I."/>
            <person name="Le Crom S."/>
            <person name="Lindquist E."/>
            <person name="Lucas S."/>
            <person name="Luebeck M."/>
            <person name="Luebeck P.S."/>
            <person name="Margeot A."/>
            <person name="Metz B."/>
            <person name="Misra M."/>
            <person name="Nevalainen H."/>
            <person name="Omann M."/>
            <person name="Packer N."/>
            <person name="Perrone G."/>
            <person name="Uresti-Rivera E.E."/>
            <person name="Salamov A."/>
            <person name="Schmoll M."/>
            <person name="Seiboth B."/>
            <person name="Shapiro H."/>
            <person name="Sukno S."/>
            <person name="Tamayo-Ramos J.A."/>
            <person name="Tisch D."/>
            <person name="Wiest A."/>
            <person name="Wilkinson H.H."/>
            <person name="Zhang M."/>
            <person name="Coutinho P.M."/>
            <person name="Kenerley C.M."/>
            <person name="Monte E."/>
            <person name="Baker S.E."/>
            <person name="Grigoriev I.V."/>
        </authorList>
    </citation>
    <scope>NUCLEOTIDE SEQUENCE [LARGE SCALE GENOMIC DNA]</scope>
    <source>
        <strain evidence="4">Gv29-8 / FGSC 10586</strain>
    </source>
</reference>
<proteinExistence type="predicted"/>
<evidence type="ECO:0000256" key="1">
    <source>
        <dbReference type="SAM" id="MobiDB-lite"/>
    </source>
</evidence>
<feature type="signal peptide" evidence="2">
    <location>
        <begin position="1"/>
        <end position="21"/>
    </location>
</feature>
<dbReference type="Proteomes" id="UP000007115">
    <property type="component" value="Unassembled WGS sequence"/>
</dbReference>
<feature type="region of interest" description="Disordered" evidence="1">
    <location>
        <begin position="287"/>
        <end position="307"/>
    </location>
</feature>